<evidence type="ECO:0000256" key="2">
    <source>
        <dbReference type="SAM" id="SignalP"/>
    </source>
</evidence>
<dbReference type="AlphaFoldDB" id="A0A844H3U0"/>
<dbReference type="RefSeq" id="WP_155062754.1">
    <property type="nucleotide sequence ID" value="NZ_WMIF01000001.1"/>
</dbReference>
<evidence type="ECO:0008006" key="5">
    <source>
        <dbReference type="Google" id="ProtNLM"/>
    </source>
</evidence>
<sequence length="138" mass="14538">MFMKTLKIAAIATAPLLFAGGAMAVESITVPQQLPVKQGQKVAEQALTQELAKQGFTQVKLSQGGKAIEASGMRQNQELSLTYDLKTGDLFKVNGKPRLMKTSEAEPAKTVKPAKPATTAPQAHKVETPAKPAPAAKG</sequence>
<organism evidence="3 4">
    <name type="scientific">Paracoccus limosus</name>
    <dbReference type="NCBI Taxonomy" id="913252"/>
    <lineage>
        <taxon>Bacteria</taxon>
        <taxon>Pseudomonadati</taxon>
        <taxon>Pseudomonadota</taxon>
        <taxon>Alphaproteobacteria</taxon>
        <taxon>Rhodobacterales</taxon>
        <taxon>Paracoccaceae</taxon>
        <taxon>Paracoccus</taxon>
    </lineage>
</organism>
<accession>A0A844H3U0</accession>
<name>A0A844H3U0_9RHOB</name>
<proteinExistence type="predicted"/>
<keyword evidence="2" id="KW-0732">Signal</keyword>
<comment type="caution">
    <text evidence="3">The sequence shown here is derived from an EMBL/GenBank/DDBJ whole genome shotgun (WGS) entry which is preliminary data.</text>
</comment>
<protein>
    <recommendedName>
        <fullName evidence="5">PepSY domain-containing protein</fullName>
    </recommendedName>
</protein>
<evidence type="ECO:0000313" key="4">
    <source>
        <dbReference type="Proteomes" id="UP000442533"/>
    </source>
</evidence>
<dbReference type="EMBL" id="WMIF01000001">
    <property type="protein sequence ID" value="MTH33197.1"/>
    <property type="molecule type" value="Genomic_DNA"/>
</dbReference>
<feature type="chain" id="PRO_5032608607" description="PepSY domain-containing protein" evidence="2">
    <location>
        <begin position="25"/>
        <end position="138"/>
    </location>
</feature>
<dbReference type="Proteomes" id="UP000442533">
    <property type="component" value="Unassembled WGS sequence"/>
</dbReference>
<feature type="signal peptide" evidence="2">
    <location>
        <begin position="1"/>
        <end position="24"/>
    </location>
</feature>
<gene>
    <name evidence="3" type="ORF">GL279_01135</name>
</gene>
<reference evidence="3 4" key="1">
    <citation type="submission" date="2019-11" db="EMBL/GenBank/DDBJ databases">
        <authorList>
            <person name="Dong K."/>
        </authorList>
    </citation>
    <scope>NUCLEOTIDE SEQUENCE [LARGE SCALE GENOMIC DNA]</scope>
    <source>
        <strain evidence="3 4">JCM 17370</strain>
    </source>
</reference>
<feature type="region of interest" description="Disordered" evidence="1">
    <location>
        <begin position="96"/>
        <end position="138"/>
    </location>
</feature>
<feature type="compositionally biased region" description="Low complexity" evidence="1">
    <location>
        <begin position="110"/>
        <end position="121"/>
    </location>
</feature>
<keyword evidence="4" id="KW-1185">Reference proteome</keyword>
<evidence type="ECO:0000256" key="1">
    <source>
        <dbReference type="SAM" id="MobiDB-lite"/>
    </source>
</evidence>
<evidence type="ECO:0000313" key="3">
    <source>
        <dbReference type="EMBL" id="MTH33197.1"/>
    </source>
</evidence>